<protein>
    <recommendedName>
        <fullName evidence="10">Integrase</fullName>
    </recommendedName>
</protein>
<dbReference type="GO" id="GO:0003677">
    <property type="term" value="F:DNA binding"/>
    <property type="evidence" value="ECO:0007669"/>
    <property type="project" value="UniProtKB-UniRule"/>
</dbReference>
<evidence type="ECO:0000256" key="4">
    <source>
        <dbReference type="ARBA" id="ARBA00023172"/>
    </source>
</evidence>
<dbReference type="InterPro" id="IPR002104">
    <property type="entry name" value="Integrase_catalytic"/>
</dbReference>
<dbReference type="Pfam" id="PF02899">
    <property type="entry name" value="Phage_int_SAM_1"/>
    <property type="match status" value="1"/>
</dbReference>
<dbReference type="PROSITE" id="PS51900">
    <property type="entry name" value="CB"/>
    <property type="match status" value="1"/>
</dbReference>
<accession>A0A0R1UFJ4</accession>
<dbReference type="InterPro" id="IPR010998">
    <property type="entry name" value="Integrase_recombinase_N"/>
</dbReference>
<feature type="domain" description="Tyr recombinase" evidence="6">
    <location>
        <begin position="115"/>
        <end position="293"/>
    </location>
</feature>
<dbReference type="InterPro" id="IPR013762">
    <property type="entry name" value="Integrase-like_cat_sf"/>
</dbReference>
<evidence type="ECO:0000256" key="5">
    <source>
        <dbReference type="PROSITE-ProRule" id="PRU01248"/>
    </source>
</evidence>
<comment type="similarity">
    <text evidence="1">Belongs to the 'phage' integrase family.</text>
</comment>
<dbReference type="CDD" id="cd00397">
    <property type="entry name" value="DNA_BRE_C"/>
    <property type="match status" value="1"/>
</dbReference>
<dbReference type="InterPro" id="IPR004107">
    <property type="entry name" value="Integrase_SAM-like_N"/>
</dbReference>
<dbReference type="Gene3D" id="1.10.443.10">
    <property type="entry name" value="Intergrase catalytic core"/>
    <property type="match status" value="1"/>
</dbReference>
<dbReference type="PANTHER" id="PTHR30349:SF41">
    <property type="entry name" value="INTEGRASE_RECOMBINASE PROTEIN MJ0367-RELATED"/>
    <property type="match status" value="1"/>
</dbReference>
<evidence type="ECO:0000256" key="3">
    <source>
        <dbReference type="ARBA" id="ARBA00023125"/>
    </source>
</evidence>
<evidence type="ECO:0000256" key="2">
    <source>
        <dbReference type="ARBA" id="ARBA00022908"/>
    </source>
</evidence>
<dbReference type="AlphaFoldDB" id="A0A0R1UFJ4"/>
<dbReference type="InterPro" id="IPR044068">
    <property type="entry name" value="CB"/>
</dbReference>
<dbReference type="GO" id="GO:0006310">
    <property type="term" value="P:DNA recombination"/>
    <property type="evidence" value="ECO:0007669"/>
    <property type="project" value="UniProtKB-KW"/>
</dbReference>
<name>A0A0R1UFJ4_9LACO</name>
<dbReference type="InterPro" id="IPR050090">
    <property type="entry name" value="Tyrosine_recombinase_XerCD"/>
</dbReference>
<dbReference type="SUPFAM" id="SSF56349">
    <property type="entry name" value="DNA breaking-rejoining enzymes"/>
    <property type="match status" value="1"/>
</dbReference>
<dbReference type="Proteomes" id="UP000050816">
    <property type="component" value="Unassembled WGS sequence"/>
</dbReference>
<proteinExistence type="inferred from homology"/>
<dbReference type="PATRIC" id="fig|1423760.3.peg.1128"/>
<dbReference type="PROSITE" id="PS51898">
    <property type="entry name" value="TYR_RECOMBINASE"/>
    <property type="match status" value="1"/>
</dbReference>
<evidence type="ECO:0000313" key="8">
    <source>
        <dbReference type="EMBL" id="KRL91652.1"/>
    </source>
</evidence>
<reference evidence="8 9" key="1">
    <citation type="journal article" date="2015" name="Genome Announc.">
        <title>Expanding the biotechnology potential of lactobacilli through comparative genomics of 213 strains and associated genera.</title>
        <authorList>
            <person name="Sun Z."/>
            <person name="Harris H.M."/>
            <person name="McCann A."/>
            <person name="Guo C."/>
            <person name="Argimon S."/>
            <person name="Zhang W."/>
            <person name="Yang X."/>
            <person name="Jeffery I.B."/>
            <person name="Cooney J.C."/>
            <person name="Kagawa T.F."/>
            <person name="Liu W."/>
            <person name="Song Y."/>
            <person name="Salvetti E."/>
            <person name="Wrobel A."/>
            <person name="Rasinkangas P."/>
            <person name="Parkhill J."/>
            <person name="Rea M.C."/>
            <person name="O'Sullivan O."/>
            <person name="Ritari J."/>
            <person name="Douillard F.P."/>
            <person name="Paul Ross R."/>
            <person name="Yang R."/>
            <person name="Briner A.E."/>
            <person name="Felis G.E."/>
            <person name="de Vos W.M."/>
            <person name="Barrangou R."/>
            <person name="Klaenhammer T.R."/>
            <person name="Caufield P.W."/>
            <person name="Cui Y."/>
            <person name="Zhang H."/>
            <person name="O'Toole P.W."/>
        </authorList>
    </citation>
    <scope>NUCLEOTIDE SEQUENCE [LARGE SCALE GENOMIC DNA]</scope>
    <source>
        <strain evidence="8 9">DSM 15946</strain>
    </source>
</reference>
<keyword evidence="4" id="KW-0233">DNA recombination</keyword>
<feature type="domain" description="Core-binding (CB)" evidence="7">
    <location>
        <begin position="3"/>
        <end position="86"/>
    </location>
</feature>
<dbReference type="Pfam" id="PF00589">
    <property type="entry name" value="Phage_integrase"/>
    <property type="match status" value="1"/>
</dbReference>
<dbReference type="EMBL" id="AZFK01000018">
    <property type="protein sequence ID" value="KRL91652.1"/>
    <property type="molecule type" value="Genomic_DNA"/>
</dbReference>
<dbReference type="GO" id="GO:0015074">
    <property type="term" value="P:DNA integration"/>
    <property type="evidence" value="ECO:0007669"/>
    <property type="project" value="UniProtKB-KW"/>
</dbReference>
<dbReference type="Gene3D" id="1.10.150.130">
    <property type="match status" value="1"/>
</dbReference>
<comment type="caution">
    <text evidence="8">The sequence shown here is derived from an EMBL/GenBank/DDBJ whole genome shotgun (WGS) entry which is preliminary data.</text>
</comment>
<evidence type="ECO:0000256" key="1">
    <source>
        <dbReference type="ARBA" id="ARBA00008857"/>
    </source>
</evidence>
<organism evidence="8 9">
    <name type="scientific">Limosilactobacillus ingluviei DSM 15946</name>
    <dbReference type="NCBI Taxonomy" id="1423760"/>
    <lineage>
        <taxon>Bacteria</taxon>
        <taxon>Bacillati</taxon>
        <taxon>Bacillota</taxon>
        <taxon>Bacilli</taxon>
        <taxon>Lactobacillales</taxon>
        <taxon>Lactobacillaceae</taxon>
        <taxon>Limosilactobacillus</taxon>
    </lineage>
</organism>
<keyword evidence="3 5" id="KW-0238">DNA-binding</keyword>
<evidence type="ECO:0000259" key="7">
    <source>
        <dbReference type="PROSITE" id="PS51900"/>
    </source>
</evidence>
<sequence length="339" mass="38885">MKNVHAAWIQSFSSKNTKKKYYASVETFFDEVFGLTPEELTEENFEQLSYSLVISKFVQPLKEKGVKESTIRAHLAAVRSFMNAVEREEIFPDVNFDKIIKLSLTIKSLKAKDTKATEPISESELKELEAWVKNHYDDERGLGYAWLVDLMFKTAIRVEAAVNIKWCDFVVTVSPYGGEWSALSVIDKGKKLNTKYLPIEYYNELKEVFYKDNDQGEVFEGLTSSVLRRLMKEFSDETGKNLTPHSIKAGAATTLYARTHDMMMVRDFCDHTSISVTERYIHMTKDPNKQGTAMLAIDCKPQDLDKMTKEELLAYIHSAPEVERTVWFAAKKMNSNKIS</sequence>
<dbReference type="InterPro" id="IPR011010">
    <property type="entry name" value="DNA_brk_join_enz"/>
</dbReference>
<dbReference type="PANTHER" id="PTHR30349">
    <property type="entry name" value="PHAGE INTEGRASE-RELATED"/>
    <property type="match status" value="1"/>
</dbReference>
<keyword evidence="2" id="KW-0229">DNA integration</keyword>
<evidence type="ECO:0000313" key="9">
    <source>
        <dbReference type="Proteomes" id="UP000050816"/>
    </source>
</evidence>
<gene>
    <name evidence="8" type="ORF">FC43_GL001070</name>
</gene>
<evidence type="ECO:0000259" key="6">
    <source>
        <dbReference type="PROSITE" id="PS51898"/>
    </source>
</evidence>
<evidence type="ECO:0008006" key="10">
    <source>
        <dbReference type="Google" id="ProtNLM"/>
    </source>
</evidence>